<feature type="signal peptide" evidence="1">
    <location>
        <begin position="1"/>
        <end position="19"/>
    </location>
</feature>
<evidence type="ECO:0000313" key="3">
    <source>
        <dbReference type="Proteomes" id="UP001195483"/>
    </source>
</evidence>
<protein>
    <submittedName>
        <fullName evidence="2">Uncharacterized protein</fullName>
    </submittedName>
</protein>
<organism evidence="2 3">
    <name type="scientific">Potamilus streckersoni</name>
    <dbReference type="NCBI Taxonomy" id="2493646"/>
    <lineage>
        <taxon>Eukaryota</taxon>
        <taxon>Metazoa</taxon>
        <taxon>Spiralia</taxon>
        <taxon>Lophotrochozoa</taxon>
        <taxon>Mollusca</taxon>
        <taxon>Bivalvia</taxon>
        <taxon>Autobranchia</taxon>
        <taxon>Heteroconchia</taxon>
        <taxon>Palaeoheterodonta</taxon>
        <taxon>Unionida</taxon>
        <taxon>Unionoidea</taxon>
        <taxon>Unionidae</taxon>
        <taxon>Ambleminae</taxon>
        <taxon>Lampsilini</taxon>
        <taxon>Potamilus</taxon>
    </lineage>
</organism>
<proteinExistence type="predicted"/>
<evidence type="ECO:0000313" key="2">
    <source>
        <dbReference type="EMBL" id="KAK3604357.1"/>
    </source>
</evidence>
<comment type="caution">
    <text evidence="2">The sequence shown here is derived from an EMBL/GenBank/DDBJ whole genome shotgun (WGS) entry which is preliminary data.</text>
</comment>
<keyword evidence="1" id="KW-0732">Signal</keyword>
<evidence type="ECO:0000256" key="1">
    <source>
        <dbReference type="SAM" id="SignalP"/>
    </source>
</evidence>
<gene>
    <name evidence="2" type="ORF">CHS0354_000916</name>
</gene>
<keyword evidence="3" id="KW-1185">Reference proteome</keyword>
<accession>A0AAE0T5X7</accession>
<dbReference type="EMBL" id="JAEAOA010000096">
    <property type="protein sequence ID" value="KAK3604357.1"/>
    <property type="molecule type" value="Genomic_DNA"/>
</dbReference>
<reference evidence="2" key="2">
    <citation type="journal article" date="2021" name="Genome Biol. Evol.">
        <title>Developing a high-quality reference genome for a parasitic bivalve with doubly uniparental inheritance (Bivalvia: Unionida).</title>
        <authorList>
            <person name="Smith C.H."/>
        </authorList>
    </citation>
    <scope>NUCLEOTIDE SEQUENCE</scope>
    <source>
        <strain evidence="2">CHS0354</strain>
        <tissue evidence="2">Mantle</tissue>
    </source>
</reference>
<sequence>MKTAVIVASLSVLAVCVFGQNRTCWTNFRCHNGFSCGSDQDPACIDHHCTCLTTHTCTHTSECNDISACQGNLRHHEVCYAGKCHCADITDVVGGVVG</sequence>
<name>A0AAE0T5X7_9BIVA</name>
<reference evidence="2" key="1">
    <citation type="journal article" date="2021" name="Genome Biol. Evol.">
        <title>A High-Quality Reference Genome for a Parasitic Bivalve with Doubly Uniparental Inheritance (Bivalvia: Unionida).</title>
        <authorList>
            <person name="Smith C.H."/>
        </authorList>
    </citation>
    <scope>NUCLEOTIDE SEQUENCE</scope>
    <source>
        <strain evidence="2">CHS0354</strain>
    </source>
</reference>
<dbReference type="Proteomes" id="UP001195483">
    <property type="component" value="Unassembled WGS sequence"/>
</dbReference>
<reference evidence="2" key="3">
    <citation type="submission" date="2023-05" db="EMBL/GenBank/DDBJ databases">
        <authorList>
            <person name="Smith C.H."/>
        </authorList>
    </citation>
    <scope>NUCLEOTIDE SEQUENCE</scope>
    <source>
        <strain evidence="2">CHS0354</strain>
        <tissue evidence="2">Mantle</tissue>
    </source>
</reference>
<dbReference type="AlphaFoldDB" id="A0AAE0T5X7"/>
<feature type="chain" id="PRO_5042211982" evidence="1">
    <location>
        <begin position="20"/>
        <end position="98"/>
    </location>
</feature>